<evidence type="ECO:0000313" key="2">
    <source>
        <dbReference type="Proteomes" id="UP000187941"/>
    </source>
</evidence>
<proteinExistence type="predicted"/>
<dbReference type="KEGG" id="smon:AWR27_20280"/>
<protein>
    <submittedName>
        <fullName evidence="1">Uncharacterized protein</fullName>
    </submittedName>
</protein>
<keyword evidence="2" id="KW-1185">Reference proteome</keyword>
<sequence length="115" mass="12342">MLATLLLFTAVWGAGGMVQQRAELTKKAAVEHGKTGKSAESHSQDAQLSAAGFEAVVTPATCVGGGHQTAFLLPEPTFVLLLLLSVALLRHFQFPHYFFSYFRHVFGTTIAPNAP</sequence>
<dbReference type="EMBL" id="CP014263">
    <property type="protein sequence ID" value="AQG81448.1"/>
    <property type="molecule type" value="Genomic_DNA"/>
</dbReference>
<evidence type="ECO:0000313" key="1">
    <source>
        <dbReference type="EMBL" id="AQG81448.1"/>
    </source>
</evidence>
<name>A0A1P9X1I3_9BACT</name>
<dbReference type="STRING" id="1178516.AWR27_20280"/>
<dbReference type="OrthoDB" id="966134at2"/>
<reference evidence="1 2" key="1">
    <citation type="submission" date="2016-01" db="EMBL/GenBank/DDBJ databases">
        <authorList>
            <person name="Oliw E.H."/>
        </authorList>
    </citation>
    <scope>NUCLEOTIDE SEQUENCE [LARGE SCALE GENOMIC DNA]</scope>
    <source>
        <strain evidence="1 2">DY10</strain>
    </source>
</reference>
<organism evidence="1 2">
    <name type="scientific">Spirosoma montaniterrae</name>
    <dbReference type="NCBI Taxonomy" id="1178516"/>
    <lineage>
        <taxon>Bacteria</taxon>
        <taxon>Pseudomonadati</taxon>
        <taxon>Bacteroidota</taxon>
        <taxon>Cytophagia</taxon>
        <taxon>Cytophagales</taxon>
        <taxon>Cytophagaceae</taxon>
        <taxon>Spirosoma</taxon>
    </lineage>
</organism>
<gene>
    <name evidence="1" type="ORF">AWR27_20280</name>
</gene>
<dbReference type="AlphaFoldDB" id="A0A1P9X1I3"/>
<dbReference type="Proteomes" id="UP000187941">
    <property type="component" value="Chromosome"/>
</dbReference>
<accession>A0A1P9X1I3</accession>